<evidence type="ECO:0000256" key="6">
    <source>
        <dbReference type="ARBA" id="ARBA00023065"/>
    </source>
</evidence>
<comment type="caution">
    <text evidence="15">The sequence shown here is derived from an EMBL/GenBank/DDBJ whole genome shotgun (WGS) entry which is preliminary data.</text>
</comment>
<protein>
    <submittedName>
        <fullName evidence="15">TonB-dependent receptor</fullName>
    </submittedName>
</protein>
<dbReference type="InterPro" id="IPR012910">
    <property type="entry name" value="Plug_dom"/>
</dbReference>
<dbReference type="RefSeq" id="WP_120106985.1">
    <property type="nucleotide sequence ID" value="NZ_RAHJ01000011.1"/>
</dbReference>
<evidence type="ECO:0000256" key="9">
    <source>
        <dbReference type="ARBA" id="ARBA00023237"/>
    </source>
</evidence>
<evidence type="ECO:0000256" key="11">
    <source>
        <dbReference type="RuleBase" id="RU003357"/>
    </source>
</evidence>
<accession>A0A419R4Y6</accession>
<dbReference type="GO" id="GO:0015344">
    <property type="term" value="F:siderophore uptake transmembrane transporter activity"/>
    <property type="evidence" value="ECO:0007669"/>
    <property type="project" value="TreeGrafter"/>
</dbReference>
<dbReference type="AlphaFoldDB" id="A0A419R4Y6"/>
<keyword evidence="7 11" id="KW-0798">TonB box</keyword>
<keyword evidence="5 12" id="KW-0732">Signal</keyword>
<evidence type="ECO:0000313" key="15">
    <source>
        <dbReference type="EMBL" id="RJX69854.1"/>
    </source>
</evidence>
<reference evidence="15 16" key="1">
    <citation type="submission" date="2018-09" db="EMBL/GenBank/DDBJ databases">
        <title>Altererythrobacter sp.Ery1 and Ery12, the genome sequencing of novel strains in genus Alterythrobacter.</title>
        <authorList>
            <person name="Cheng H."/>
            <person name="Wu Y.-H."/>
            <person name="Fang C."/>
            <person name="Xu X.-W."/>
        </authorList>
    </citation>
    <scope>NUCLEOTIDE SEQUENCE [LARGE SCALE GENOMIC DNA]</scope>
    <source>
        <strain evidence="15 16">Ery12</strain>
    </source>
</reference>
<sequence length="619" mass="65908">MSKYLFLLSCVAIASPAFAGEDAYEADPTTITVTASGTGSNVVDTGQPVTVIGADEIDSIQGADIARVLQRAPGVSITRNGAPGAVTSVSVRGAASQQLLVLVDGVRVADPASPGGGYDFGNLLAGNIEKIDLLRGANSTIWGSDAMGGVLAVTTRAQRGLQASAEYGSNETAYLNASGGIGSDAYFLGGSASWYRTDGYSSARTGTEPDGFEQFAANGEARAYLSPSFELFVRGRYAKGDLDVDGFPAPSYTFADTNETQKTEQYSGAAGAVYDSGTLYLQGAWSFADTQRENYNPDIGSDPTYTIAGHLDRADLRGTWRAVGPLVVNFGGNGEWTRFADIGGKHESTNTWGAYTQIGIETPRYAAHVGVRHDEHERFGGETSFGADASFEIVHDLRLRASVGEGFKAPTLYQLLSDYGNVSLRPEQATSYDLGLAWRDRAAPTYAAITLFRRDSEDLIDFVSCYGVSDGVCSDRPYGTYDNVGRARAQGVEVAFGLAPSENLRTQIAYSYVEATDRATGNWLARRPQHTLTTSLDWTTPVGLVIGGDVRLVGESFDNAANTTRLAPYAVGDIRASLPIANRFELFGRVENVTDADYETVAGYGTQGRAGYVGVRLKM</sequence>
<dbReference type="Pfam" id="PF00593">
    <property type="entry name" value="TonB_dep_Rec_b-barrel"/>
    <property type="match status" value="1"/>
</dbReference>
<dbReference type="SUPFAM" id="SSF56935">
    <property type="entry name" value="Porins"/>
    <property type="match status" value="1"/>
</dbReference>
<dbReference type="GO" id="GO:0009279">
    <property type="term" value="C:cell outer membrane"/>
    <property type="evidence" value="ECO:0007669"/>
    <property type="project" value="UniProtKB-SubCell"/>
</dbReference>
<evidence type="ECO:0000259" key="14">
    <source>
        <dbReference type="Pfam" id="PF07715"/>
    </source>
</evidence>
<feature type="domain" description="TonB-dependent receptor-like beta-barrel" evidence="13">
    <location>
        <begin position="309"/>
        <end position="593"/>
    </location>
</feature>
<gene>
    <name evidence="15" type="ORF">D6858_02830</name>
</gene>
<evidence type="ECO:0000313" key="16">
    <source>
        <dbReference type="Proteomes" id="UP000284322"/>
    </source>
</evidence>
<keyword evidence="16" id="KW-1185">Reference proteome</keyword>
<dbReference type="PANTHER" id="PTHR30069:SF53">
    <property type="entry name" value="COLICIN I RECEPTOR-RELATED"/>
    <property type="match status" value="1"/>
</dbReference>
<dbReference type="GO" id="GO:0044718">
    <property type="term" value="P:siderophore transmembrane transport"/>
    <property type="evidence" value="ECO:0007669"/>
    <property type="project" value="TreeGrafter"/>
</dbReference>
<dbReference type="Pfam" id="PF07715">
    <property type="entry name" value="Plug"/>
    <property type="match status" value="1"/>
</dbReference>
<organism evidence="15 16">
    <name type="scientific">Tsuneonella suprasediminis</name>
    <dbReference type="NCBI Taxonomy" id="2306996"/>
    <lineage>
        <taxon>Bacteria</taxon>
        <taxon>Pseudomonadati</taxon>
        <taxon>Pseudomonadota</taxon>
        <taxon>Alphaproteobacteria</taxon>
        <taxon>Sphingomonadales</taxon>
        <taxon>Erythrobacteraceae</taxon>
        <taxon>Tsuneonella</taxon>
    </lineage>
</organism>
<evidence type="ECO:0000256" key="5">
    <source>
        <dbReference type="ARBA" id="ARBA00022729"/>
    </source>
</evidence>
<evidence type="ECO:0000259" key="13">
    <source>
        <dbReference type="Pfam" id="PF00593"/>
    </source>
</evidence>
<feature type="chain" id="PRO_5019467366" evidence="12">
    <location>
        <begin position="20"/>
        <end position="619"/>
    </location>
</feature>
<feature type="domain" description="TonB-dependent receptor plug" evidence="14">
    <location>
        <begin position="43"/>
        <end position="150"/>
    </location>
</feature>
<evidence type="ECO:0000256" key="1">
    <source>
        <dbReference type="ARBA" id="ARBA00004571"/>
    </source>
</evidence>
<dbReference type="InterPro" id="IPR039426">
    <property type="entry name" value="TonB-dep_rcpt-like"/>
</dbReference>
<evidence type="ECO:0000256" key="4">
    <source>
        <dbReference type="ARBA" id="ARBA00022692"/>
    </source>
</evidence>
<dbReference type="InterPro" id="IPR000531">
    <property type="entry name" value="Beta-barrel_TonB"/>
</dbReference>
<keyword evidence="3 10" id="KW-1134">Transmembrane beta strand</keyword>
<keyword evidence="9 10" id="KW-0998">Cell outer membrane</keyword>
<dbReference type="Proteomes" id="UP000284322">
    <property type="component" value="Unassembled WGS sequence"/>
</dbReference>
<dbReference type="PROSITE" id="PS52016">
    <property type="entry name" value="TONB_DEPENDENT_REC_3"/>
    <property type="match status" value="1"/>
</dbReference>
<dbReference type="EMBL" id="RAHJ01000011">
    <property type="protein sequence ID" value="RJX69854.1"/>
    <property type="molecule type" value="Genomic_DNA"/>
</dbReference>
<dbReference type="InterPro" id="IPR037066">
    <property type="entry name" value="Plug_dom_sf"/>
</dbReference>
<evidence type="ECO:0000256" key="12">
    <source>
        <dbReference type="SAM" id="SignalP"/>
    </source>
</evidence>
<dbReference type="Gene3D" id="2.170.130.10">
    <property type="entry name" value="TonB-dependent receptor, plug domain"/>
    <property type="match status" value="1"/>
</dbReference>
<dbReference type="Gene3D" id="2.40.170.20">
    <property type="entry name" value="TonB-dependent receptor, beta-barrel domain"/>
    <property type="match status" value="1"/>
</dbReference>
<keyword evidence="4 10" id="KW-0812">Transmembrane</keyword>
<evidence type="ECO:0000256" key="7">
    <source>
        <dbReference type="ARBA" id="ARBA00023077"/>
    </source>
</evidence>
<dbReference type="InterPro" id="IPR036942">
    <property type="entry name" value="Beta-barrel_TonB_sf"/>
</dbReference>
<comment type="subcellular location">
    <subcellularLocation>
        <location evidence="1 10">Cell outer membrane</location>
        <topology evidence="1 10">Multi-pass membrane protein</topology>
    </subcellularLocation>
</comment>
<dbReference type="PANTHER" id="PTHR30069">
    <property type="entry name" value="TONB-DEPENDENT OUTER MEMBRANE RECEPTOR"/>
    <property type="match status" value="1"/>
</dbReference>
<evidence type="ECO:0000256" key="2">
    <source>
        <dbReference type="ARBA" id="ARBA00022448"/>
    </source>
</evidence>
<keyword evidence="8 10" id="KW-0472">Membrane</keyword>
<keyword evidence="2 10" id="KW-0813">Transport</keyword>
<keyword evidence="6" id="KW-0406">Ion transport</keyword>
<dbReference type="OrthoDB" id="9796221at2"/>
<evidence type="ECO:0000256" key="8">
    <source>
        <dbReference type="ARBA" id="ARBA00023136"/>
    </source>
</evidence>
<evidence type="ECO:0000256" key="3">
    <source>
        <dbReference type="ARBA" id="ARBA00022452"/>
    </source>
</evidence>
<feature type="signal peptide" evidence="12">
    <location>
        <begin position="1"/>
        <end position="19"/>
    </location>
</feature>
<comment type="similarity">
    <text evidence="10 11">Belongs to the TonB-dependent receptor family.</text>
</comment>
<evidence type="ECO:0000256" key="10">
    <source>
        <dbReference type="PROSITE-ProRule" id="PRU01360"/>
    </source>
</evidence>
<dbReference type="CDD" id="cd01347">
    <property type="entry name" value="ligand_gated_channel"/>
    <property type="match status" value="1"/>
</dbReference>
<keyword evidence="15" id="KW-0675">Receptor</keyword>
<name>A0A419R4Y6_9SPHN</name>
<proteinExistence type="inferred from homology"/>